<name>A0A9W6PEK8_9ACTN</name>
<dbReference type="EMBL" id="BSRX01000007">
    <property type="protein sequence ID" value="GLW53569.1"/>
    <property type="molecule type" value="Genomic_DNA"/>
</dbReference>
<dbReference type="AlphaFoldDB" id="A0A9W6PEK8"/>
<evidence type="ECO:0000259" key="1">
    <source>
        <dbReference type="Pfam" id="PF01370"/>
    </source>
</evidence>
<proteinExistence type="predicted"/>
<dbReference type="Gene3D" id="3.40.50.720">
    <property type="entry name" value="NAD(P)-binding Rossmann-like Domain"/>
    <property type="match status" value="2"/>
</dbReference>
<dbReference type="InterPro" id="IPR036291">
    <property type="entry name" value="NAD(P)-bd_dom_sf"/>
</dbReference>
<dbReference type="Proteomes" id="UP001165143">
    <property type="component" value="Unassembled WGS sequence"/>
</dbReference>
<organism evidence="2 3">
    <name type="scientific">Kitasatospora phosalacinea</name>
    <dbReference type="NCBI Taxonomy" id="2065"/>
    <lineage>
        <taxon>Bacteria</taxon>
        <taxon>Bacillati</taxon>
        <taxon>Actinomycetota</taxon>
        <taxon>Actinomycetes</taxon>
        <taxon>Kitasatosporales</taxon>
        <taxon>Streptomycetaceae</taxon>
        <taxon>Kitasatospora</taxon>
    </lineage>
</organism>
<protein>
    <recommendedName>
        <fullName evidence="1">NAD-dependent epimerase/dehydratase domain-containing protein</fullName>
    </recommendedName>
</protein>
<accession>A0A9W6PEK8</accession>
<evidence type="ECO:0000313" key="3">
    <source>
        <dbReference type="Proteomes" id="UP001165143"/>
    </source>
</evidence>
<gene>
    <name evidence="2" type="ORF">Kpho01_15800</name>
</gene>
<feature type="domain" description="NAD-dependent epimerase/dehydratase" evidence="1">
    <location>
        <begin position="35"/>
        <end position="92"/>
    </location>
</feature>
<evidence type="ECO:0000313" key="2">
    <source>
        <dbReference type="EMBL" id="GLW53569.1"/>
    </source>
</evidence>
<reference evidence="2" key="1">
    <citation type="submission" date="2023-02" db="EMBL/GenBank/DDBJ databases">
        <title>Kitasatospora phosalacinea NBRC 14362.</title>
        <authorList>
            <person name="Ichikawa N."/>
            <person name="Sato H."/>
            <person name="Tonouchi N."/>
        </authorList>
    </citation>
    <scope>NUCLEOTIDE SEQUENCE</scope>
    <source>
        <strain evidence="2">NBRC 14362</strain>
    </source>
</reference>
<dbReference type="SUPFAM" id="SSF51735">
    <property type="entry name" value="NAD(P)-binding Rossmann-fold domains"/>
    <property type="match status" value="1"/>
</dbReference>
<dbReference type="InterPro" id="IPR001509">
    <property type="entry name" value="Epimerase_deHydtase"/>
</dbReference>
<dbReference type="Pfam" id="PF01370">
    <property type="entry name" value="Epimerase"/>
    <property type="match status" value="1"/>
</dbReference>
<comment type="caution">
    <text evidence="2">The sequence shown here is derived from an EMBL/GenBank/DDBJ whole genome shotgun (WGS) entry which is preliminary data.</text>
</comment>
<sequence length="101" mass="9938">MQINMIDAKSAVTGQLAGATVLVTGGGGLVGSRVVAQLAAAYADVAACTRHPRTAFASNLAGTQSVLDTVAGSTVKRLVFVSSASVYGHGGTTADGPAVFT</sequence>